<evidence type="ECO:0000313" key="2">
    <source>
        <dbReference type="EMBL" id="KAG0311119.1"/>
    </source>
</evidence>
<dbReference type="InterPro" id="IPR056251">
    <property type="entry name" value="Arm_rpt_dom"/>
</dbReference>
<protein>
    <recommendedName>
        <fullName evidence="1">Arm-like repeat domain-containing protein</fullName>
    </recommendedName>
</protein>
<dbReference type="OrthoDB" id="2435592at2759"/>
<sequence>MEDPMEQDRLQWFVPQMVEAFIQDNNKRLTKVAESVALGAGLQRKAYRKPLLSFITNGEESRILDVDLIQGVVQLALCALSGFLISDDLVKILSILRMRLILDVMANHKVQDLDQVLEHEPLSAVLSRLKESTDPCLMYQDCYAFQVLQNVPDDETALQTVLRHSAAVVDGLVKVSSVFKLDLGSVLEALKKLQ</sequence>
<organism evidence="2 3">
    <name type="scientific">Linnemannia gamsii</name>
    <dbReference type="NCBI Taxonomy" id="64522"/>
    <lineage>
        <taxon>Eukaryota</taxon>
        <taxon>Fungi</taxon>
        <taxon>Fungi incertae sedis</taxon>
        <taxon>Mucoromycota</taxon>
        <taxon>Mortierellomycotina</taxon>
        <taxon>Mortierellomycetes</taxon>
        <taxon>Mortierellales</taxon>
        <taxon>Mortierellaceae</taxon>
        <taxon>Linnemannia</taxon>
    </lineage>
</organism>
<accession>A0A9P6R4M3</accession>
<comment type="caution">
    <text evidence="2">The sequence shown here is derived from an EMBL/GenBank/DDBJ whole genome shotgun (WGS) entry which is preliminary data.</text>
</comment>
<evidence type="ECO:0000259" key="1">
    <source>
        <dbReference type="Pfam" id="PF23948"/>
    </source>
</evidence>
<keyword evidence="3" id="KW-1185">Reference proteome</keyword>
<proteinExistence type="predicted"/>
<gene>
    <name evidence="2" type="ORF">BGZ97_012074</name>
</gene>
<feature type="domain" description="Arm-like repeat" evidence="1">
    <location>
        <begin position="101"/>
        <end position="193"/>
    </location>
</feature>
<name>A0A9P6R4M3_9FUNG</name>
<dbReference type="Proteomes" id="UP000823405">
    <property type="component" value="Unassembled WGS sequence"/>
</dbReference>
<dbReference type="AlphaFoldDB" id="A0A9P6R4M3"/>
<dbReference type="Pfam" id="PF23948">
    <property type="entry name" value="ARM_5"/>
    <property type="match status" value="1"/>
</dbReference>
<evidence type="ECO:0000313" key="3">
    <source>
        <dbReference type="Proteomes" id="UP000823405"/>
    </source>
</evidence>
<dbReference type="EMBL" id="JAAAIN010000754">
    <property type="protein sequence ID" value="KAG0311119.1"/>
    <property type="molecule type" value="Genomic_DNA"/>
</dbReference>
<reference evidence="2" key="1">
    <citation type="journal article" date="2020" name="Fungal Divers.">
        <title>Resolving the Mortierellaceae phylogeny through synthesis of multi-gene phylogenetics and phylogenomics.</title>
        <authorList>
            <person name="Vandepol N."/>
            <person name="Liber J."/>
            <person name="Desiro A."/>
            <person name="Na H."/>
            <person name="Kennedy M."/>
            <person name="Barry K."/>
            <person name="Grigoriev I.V."/>
            <person name="Miller A.N."/>
            <person name="O'Donnell K."/>
            <person name="Stajich J.E."/>
            <person name="Bonito G."/>
        </authorList>
    </citation>
    <scope>NUCLEOTIDE SEQUENCE</scope>
    <source>
        <strain evidence="2">NVP60</strain>
    </source>
</reference>